<proteinExistence type="predicted"/>
<dbReference type="AlphaFoldDB" id="A0A5B7E7W3"/>
<comment type="caution">
    <text evidence="2">The sequence shown here is derived from an EMBL/GenBank/DDBJ whole genome shotgun (WGS) entry which is preliminary data.</text>
</comment>
<reference evidence="2 3" key="1">
    <citation type="submission" date="2019-05" db="EMBL/GenBank/DDBJ databases">
        <title>Another draft genome of Portunus trituberculatus and its Hox gene families provides insights of decapod evolution.</title>
        <authorList>
            <person name="Jeong J.-H."/>
            <person name="Song I."/>
            <person name="Kim S."/>
            <person name="Choi T."/>
            <person name="Kim D."/>
            <person name="Ryu S."/>
            <person name="Kim W."/>
        </authorList>
    </citation>
    <scope>NUCLEOTIDE SEQUENCE [LARGE SCALE GENOMIC DNA]</scope>
    <source>
        <tissue evidence="2">Muscle</tissue>
    </source>
</reference>
<evidence type="ECO:0000313" key="2">
    <source>
        <dbReference type="EMBL" id="MPC30141.1"/>
    </source>
</evidence>
<evidence type="ECO:0000313" key="3">
    <source>
        <dbReference type="Proteomes" id="UP000324222"/>
    </source>
</evidence>
<feature type="region of interest" description="Disordered" evidence="1">
    <location>
        <begin position="89"/>
        <end position="112"/>
    </location>
</feature>
<protein>
    <submittedName>
        <fullName evidence="2">Uncharacterized protein</fullName>
    </submittedName>
</protein>
<keyword evidence="3" id="KW-1185">Reference proteome</keyword>
<gene>
    <name evidence="2" type="ORF">E2C01_023400</name>
</gene>
<feature type="compositionally biased region" description="Basic and acidic residues" evidence="1">
    <location>
        <begin position="101"/>
        <end position="112"/>
    </location>
</feature>
<evidence type="ECO:0000256" key="1">
    <source>
        <dbReference type="SAM" id="MobiDB-lite"/>
    </source>
</evidence>
<dbReference type="Proteomes" id="UP000324222">
    <property type="component" value="Unassembled WGS sequence"/>
</dbReference>
<dbReference type="EMBL" id="VSRR010002200">
    <property type="protein sequence ID" value="MPC30141.1"/>
    <property type="molecule type" value="Genomic_DNA"/>
</dbReference>
<sequence length="112" mass="12724">MIHERNYCRSFLLELCAVTDDISPWTDVRCTMENFISIFTTSVDGKIKTPVAVNAIISHLLVTSYRVLDVLAPPTAASKFHDTSRFMKKEAPVNGSHRHEKTVTEPKFNRND</sequence>
<organism evidence="2 3">
    <name type="scientific">Portunus trituberculatus</name>
    <name type="common">Swimming crab</name>
    <name type="synonym">Neptunus trituberculatus</name>
    <dbReference type="NCBI Taxonomy" id="210409"/>
    <lineage>
        <taxon>Eukaryota</taxon>
        <taxon>Metazoa</taxon>
        <taxon>Ecdysozoa</taxon>
        <taxon>Arthropoda</taxon>
        <taxon>Crustacea</taxon>
        <taxon>Multicrustacea</taxon>
        <taxon>Malacostraca</taxon>
        <taxon>Eumalacostraca</taxon>
        <taxon>Eucarida</taxon>
        <taxon>Decapoda</taxon>
        <taxon>Pleocyemata</taxon>
        <taxon>Brachyura</taxon>
        <taxon>Eubrachyura</taxon>
        <taxon>Portunoidea</taxon>
        <taxon>Portunidae</taxon>
        <taxon>Portuninae</taxon>
        <taxon>Portunus</taxon>
    </lineage>
</organism>
<accession>A0A5B7E7W3</accession>
<name>A0A5B7E7W3_PORTR</name>